<reference evidence="7 8" key="1">
    <citation type="journal article" date="2010" name="J. Bacteriol.">
        <title>Genome sequence of the oligotrophic marine Gammaproteobacterium HTCC2143, isolated from the Oregon Coast.</title>
        <authorList>
            <person name="Oh H.M."/>
            <person name="Kang I."/>
            <person name="Ferriera S."/>
            <person name="Giovannoni S.J."/>
            <person name="Cho J.C."/>
        </authorList>
    </citation>
    <scope>NUCLEOTIDE SEQUENCE [LARGE SCALE GENOMIC DNA]</scope>
    <source>
        <strain evidence="7 8">HTCC2143</strain>
    </source>
</reference>
<evidence type="ECO:0000256" key="1">
    <source>
        <dbReference type="ARBA" id="ARBA00022491"/>
    </source>
</evidence>
<feature type="domain" description="Winged helix-turn-helix transcription repressor HrcA DNA-binding" evidence="6">
    <location>
        <begin position="10"/>
        <end position="77"/>
    </location>
</feature>
<accession>A0YHQ0</accession>
<dbReference type="eggNOG" id="COG1420">
    <property type="taxonomic scope" value="Bacteria"/>
</dbReference>
<dbReference type="InterPro" id="IPR002571">
    <property type="entry name" value="HrcA"/>
</dbReference>
<evidence type="ECO:0000256" key="3">
    <source>
        <dbReference type="ARBA" id="ARBA00023016"/>
    </source>
</evidence>
<dbReference type="GO" id="GO:0003677">
    <property type="term" value="F:DNA binding"/>
    <property type="evidence" value="ECO:0007669"/>
    <property type="project" value="InterPro"/>
</dbReference>
<protein>
    <submittedName>
        <fullName evidence="7">Negative regulator of class I heat shock protein</fullName>
    </submittedName>
</protein>
<keyword evidence="4" id="KW-0804">Transcription</keyword>
<evidence type="ECO:0000256" key="4">
    <source>
        <dbReference type="ARBA" id="ARBA00023163"/>
    </source>
</evidence>
<feature type="domain" description="Heat-inducible transcription repressor HrcA C-terminal" evidence="5">
    <location>
        <begin position="108"/>
        <end position="275"/>
    </location>
</feature>
<evidence type="ECO:0000259" key="5">
    <source>
        <dbReference type="Pfam" id="PF01628"/>
    </source>
</evidence>
<dbReference type="Proteomes" id="UP000004931">
    <property type="component" value="Unassembled WGS sequence"/>
</dbReference>
<dbReference type="SUPFAM" id="SSF46785">
    <property type="entry name" value="Winged helix' DNA-binding domain"/>
    <property type="match status" value="1"/>
</dbReference>
<dbReference type="Pfam" id="PF01628">
    <property type="entry name" value="HrcA"/>
    <property type="match status" value="1"/>
</dbReference>
<dbReference type="Pfam" id="PF03444">
    <property type="entry name" value="WHD_HrcA"/>
    <property type="match status" value="1"/>
</dbReference>
<dbReference type="InterPro" id="IPR036388">
    <property type="entry name" value="WH-like_DNA-bd_sf"/>
</dbReference>
<dbReference type="AlphaFoldDB" id="A0YHQ0"/>
<dbReference type="PANTHER" id="PTHR34824:SF1">
    <property type="entry name" value="HEAT-INDUCIBLE TRANSCRIPTION REPRESSOR HRCA"/>
    <property type="match status" value="1"/>
</dbReference>
<sequence length="284" mass="31540">MGRELVTERAQLLLKSLIQRYIREGQPVGSRSLLEESRLSISPATVRSVMSDLEDLGLVSSPHTSAGRIPTTQGYRLFVDSLITMQPITAQAIQSLETELDPDKSPTELVHTASQLLSTITSQAGLVTMPRPEKLSLRQIEFLPLSGNRVLVILVINEREVQNRIVHTSRQYSDIELQQATTAINQRFAGRSLSSIRQGIVMAMQQDKESIDHYMQATLDLASKAFDTEDARQDADYVVAGENQLVSATAAEDMERLKSLFSAFEQKKDILELVDRSINAEGAQ</sequence>
<evidence type="ECO:0000256" key="2">
    <source>
        <dbReference type="ARBA" id="ARBA00023015"/>
    </source>
</evidence>
<name>A0YHQ0_9GAMM</name>
<dbReference type="EMBL" id="AAVT01000021">
    <property type="protein sequence ID" value="EAW29626.1"/>
    <property type="molecule type" value="Genomic_DNA"/>
</dbReference>
<dbReference type="HAMAP" id="MF_00081">
    <property type="entry name" value="HrcA"/>
    <property type="match status" value="1"/>
</dbReference>
<keyword evidence="1" id="KW-0678">Repressor</keyword>
<dbReference type="OrthoDB" id="9783139at2"/>
<keyword evidence="3 7" id="KW-0346">Stress response</keyword>
<dbReference type="STRING" id="247633.GP2143_11589"/>
<keyword evidence="8" id="KW-1185">Reference proteome</keyword>
<evidence type="ECO:0000313" key="7">
    <source>
        <dbReference type="EMBL" id="EAW29626.1"/>
    </source>
</evidence>
<evidence type="ECO:0000313" key="8">
    <source>
        <dbReference type="Proteomes" id="UP000004931"/>
    </source>
</evidence>
<organism evidence="7 8">
    <name type="scientific">marine gamma proteobacterium HTCC2143</name>
    <dbReference type="NCBI Taxonomy" id="247633"/>
    <lineage>
        <taxon>Bacteria</taxon>
        <taxon>Pseudomonadati</taxon>
        <taxon>Pseudomonadota</taxon>
        <taxon>Gammaproteobacteria</taxon>
        <taxon>Cellvibrionales</taxon>
        <taxon>Spongiibacteraceae</taxon>
        <taxon>BD1-7 clade</taxon>
    </lineage>
</organism>
<dbReference type="InterPro" id="IPR021153">
    <property type="entry name" value="HrcA_C"/>
</dbReference>
<dbReference type="InterPro" id="IPR005104">
    <property type="entry name" value="WHTH_HrcA_DNA-bd"/>
</dbReference>
<comment type="caution">
    <text evidence="7">The sequence shown here is derived from an EMBL/GenBank/DDBJ whole genome shotgun (WGS) entry which is preliminary data.</text>
</comment>
<dbReference type="NCBIfam" id="TIGR00331">
    <property type="entry name" value="hrcA"/>
    <property type="match status" value="1"/>
</dbReference>
<feature type="non-terminal residue" evidence="7">
    <location>
        <position position="284"/>
    </location>
</feature>
<dbReference type="GO" id="GO:0045892">
    <property type="term" value="P:negative regulation of DNA-templated transcription"/>
    <property type="evidence" value="ECO:0007669"/>
    <property type="project" value="TreeGrafter"/>
</dbReference>
<dbReference type="InterPro" id="IPR029016">
    <property type="entry name" value="GAF-like_dom_sf"/>
</dbReference>
<keyword evidence="2" id="KW-0805">Transcription regulation</keyword>
<evidence type="ECO:0000259" key="6">
    <source>
        <dbReference type="Pfam" id="PF03444"/>
    </source>
</evidence>
<dbReference type="PANTHER" id="PTHR34824">
    <property type="entry name" value="HEAT-INDUCIBLE TRANSCRIPTION REPRESSOR HRCA"/>
    <property type="match status" value="1"/>
</dbReference>
<dbReference type="Gene3D" id="1.10.10.10">
    <property type="entry name" value="Winged helix-like DNA-binding domain superfamily/Winged helix DNA-binding domain"/>
    <property type="match status" value="1"/>
</dbReference>
<dbReference type="Gene3D" id="3.30.450.40">
    <property type="match status" value="1"/>
</dbReference>
<gene>
    <name evidence="7" type="ORF">GP2143_11589</name>
</gene>
<dbReference type="InterPro" id="IPR036390">
    <property type="entry name" value="WH_DNA-bd_sf"/>
</dbReference>
<dbReference type="SUPFAM" id="SSF55781">
    <property type="entry name" value="GAF domain-like"/>
    <property type="match status" value="1"/>
</dbReference>
<proteinExistence type="inferred from homology"/>